<keyword evidence="3" id="KW-1185">Reference proteome</keyword>
<organism evidence="2 3">
    <name type="scientific">Mycena pura</name>
    <dbReference type="NCBI Taxonomy" id="153505"/>
    <lineage>
        <taxon>Eukaryota</taxon>
        <taxon>Fungi</taxon>
        <taxon>Dikarya</taxon>
        <taxon>Basidiomycota</taxon>
        <taxon>Agaricomycotina</taxon>
        <taxon>Agaricomycetes</taxon>
        <taxon>Agaricomycetidae</taxon>
        <taxon>Agaricales</taxon>
        <taxon>Marasmiineae</taxon>
        <taxon>Mycenaceae</taxon>
        <taxon>Mycena</taxon>
    </lineage>
</organism>
<gene>
    <name evidence="2" type="ORF">GGX14DRAFT_301583</name>
</gene>
<feature type="region of interest" description="Disordered" evidence="1">
    <location>
        <begin position="1"/>
        <end position="64"/>
    </location>
</feature>
<dbReference type="EMBL" id="JARJCW010000002">
    <property type="protein sequence ID" value="KAJ7228251.1"/>
    <property type="molecule type" value="Genomic_DNA"/>
</dbReference>
<dbReference type="Proteomes" id="UP001219525">
    <property type="component" value="Unassembled WGS sequence"/>
</dbReference>
<protein>
    <submittedName>
        <fullName evidence="2">Uncharacterized protein</fullName>
    </submittedName>
</protein>
<sequence>MSSPPREEDAVLSSSPIAIRGGSPVRRRTSLSRSESDISRSRNSPTVARSFDPNDPQVRERQRTMDVDMAMQLSRARRETIPPVAEPSDSVFPSAEHVFPLLSTHEQHEMDIARGDPEEQAETVIPSATFVDMHHMSAHDPALLAKESHLHSPPTANFGGLPTYQPNASHT</sequence>
<feature type="non-terminal residue" evidence="2">
    <location>
        <position position="171"/>
    </location>
</feature>
<evidence type="ECO:0000256" key="1">
    <source>
        <dbReference type="SAM" id="MobiDB-lite"/>
    </source>
</evidence>
<evidence type="ECO:0000313" key="2">
    <source>
        <dbReference type="EMBL" id="KAJ7228251.1"/>
    </source>
</evidence>
<accession>A0AAD6YSI4</accession>
<evidence type="ECO:0000313" key="3">
    <source>
        <dbReference type="Proteomes" id="UP001219525"/>
    </source>
</evidence>
<reference evidence="2" key="1">
    <citation type="submission" date="2023-03" db="EMBL/GenBank/DDBJ databases">
        <title>Massive genome expansion in bonnet fungi (Mycena s.s.) driven by repeated elements and novel gene families across ecological guilds.</title>
        <authorList>
            <consortium name="Lawrence Berkeley National Laboratory"/>
            <person name="Harder C.B."/>
            <person name="Miyauchi S."/>
            <person name="Viragh M."/>
            <person name="Kuo A."/>
            <person name="Thoen E."/>
            <person name="Andreopoulos B."/>
            <person name="Lu D."/>
            <person name="Skrede I."/>
            <person name="Drula E."/>
            <person name="Henrissat B."/>
            <person name="Morin E."/>
            <person name="Kohler A."/>
            <person name="Barry K."/>
            <person name="LaButti K."/>
            <person name="Morin E."/>
            <person name="Salamov A."/>
            <person name="Lipzen A."/>
            <person name="Mereny Z."/>
            <person name="Hegedus B."/>
            <person name="Baldrian P."/>
            <person name="Stursova M."/>
            <person name="Weitz H."/>
            <person name="Taylor A."/>
            <person name="Grigoriev I.V."/>
            <person name="Nagy L.G."/>
            <person name="Martin F."/>
            <person name="Kauserud H."/>
        </authorList>
    </citation>
    <scope>NUCLEOTIDE SEQUENCE</scope>
    <source>
        <strain evidence="2">9144</strain>
    </source>
</reference>
<feature type="region of interest" description="Disordered" evidence="1">
    <location>
        <begin position="150"/>
        <end position="171"/>
    </location>
</feature>
<name>A0AAD6YSI4_9AGAR</name>
<proteinExistence type="predicted"/>
<comment type="caution">
    <text evidence="2">The sequence shown here is derived from an EMBL/GenBank/DDBJ whole genome shotgun (WGS) entry which is preliminary data.</text>
</comment>
<dbReference type="AlphaFoldDB" id="A0AAD6YSI4"/>